<evidence type="ECO:0008006" key="4">
    <source>
        <dbReference type="Google" id="ProtNLM"/>
    </source>
</evidence>
<protein>
    <recommendedName>
        <fullName evidence="4">Transmembrane protein</fullName>
    </recommendedName>
</protein>
<organism evidence="2 3">
    <name type="scientific">Streptomyces atriruber</name>
    <dbReference type="NCBI Taxonomy" id="545121"/>
    <lineage>
        <taxon>Bacteria</taxon>
        <taxon>Bacillati</taxon>
        <taxon>Actinomycetota</taxon>
        <taxon>Actinomycetes</taxon>
        <taxon>Kitasatosporales</taxon>
        <taxon>Streptomycetaceae</taxon>
        <taxon>Streptomyces</taxon>
    </lineage>
</organism>
<dbReference type="RefSeq" id="WP_359353148.1">
    <property type="nucleotide sequence ID" value="NZ_JBEYXV010000013.1"/>
</dbReference>
<evidence type="ECO:0000313" key="3">
    <source>
        <dbReference type="Proteomes" id="UP001551176"/>
    </source>
</evidence>
<sequence>MVNEDEMARAVSQGLHQYERERREEARRRYLKQAWFTFGAGAIFLLAVLASFGKLG</sequence>
<feature type="transmembrane region" description="Helical" evidence="1">
    <location>
        <begin position="30"/>
        <end position="52"/>
    </location>
</feature>
<dbReference type="Proteomes" id="UP001551176">
    <property type="component" value="Unassembled WGS sequence"/>
</dbReference>
<dbReference type="EMBL" id="JBEYXV010000013">
    <property type="protein sequence ID" value="MEU6824063.1"/>
    <property type="molecule type" value="Genomic_DNA"/>
</dbReference>
<keyword evidence="1" id="KW-0812">Transmembrane</keyword>
<keyword evidence="3" id="KW-1185">Reference proteome</keyword>
<keyword evidence="1" id="KW-1133">Transmembrane helix</keyword>
<reference evidence="2 3" key="1">
    <citation type="submission" date="2024-06" db="EMBL/GenBank/DDBJ databases">
        <title>The Natural Products Discovery Center: Release of the First 8490 Sequenced Strains for Exploring Actinobacteria Biosynthetic Diversity.</title>
        <authorList>
            <person name="Kalkreuter E."/>
            <person name="Kautsar S.A."/>
            <person name="Yang D."/>
            <person name="Bader C.D."/>
            <person name="Teijaro C.N."/>
            <person name="Fluegel L."/>
            <person name="Davis C.M."/>
            <person name="Simpson J.R."/>
            <person name="Lauterbach L."/>
            <person name="Steele A.D."/>
            <person name="Gui C."/>
            <person name="Meng S."/>
            <person name="Li G."/>
            <person name="Viehrig K."/>
            <person name="Ye F."/>
            <person name="Su P."/>
            <person name="Kiefer A.F."/>
            <person name="Nichols A."/>
            <person name="Cepeda A.J."/>
            <person name="Yan W."/>
            <person name="Fan B."/>
            <person name="Jiang Y."/>
            <person name="Adhikari A."/>
            <person name="Zheng C.-J."/>
            <person name="Schuster L."/>
            <person name="Cowan T.M."/>
            <person name="Smanski M.J."/>
            <person name="Chevrette M.G."/>
            <person name="De Carvalho L.P.S."/>
            <person name="Shen B."/>
        </authorList>
    </citation>
    <scope>NUCLEOTIDE SEQUENCE [LARGE SCALE GENOMIC DNA]</scope>
    <source>
        <strain evidence="2 3">NPDC046838</strain>
    </source>
</reference>
<evidence type="ECO:0000313" key="2">
    <source>
        <dbReference type="EMBL" id="MEU6824063.1"/>
    </source>
</evidence>
<comment type="caution">
    <text evidence="2">The sequence shown here is derived from an EMBL/GenBank/DDBJ whole genome shotgun (WGS) entry which is preliminary data.</text>
</comment>
<gene>
    <name evidence="2" type="ORF">ABZ921_25820</name>
</gene>
<accession>A0ABV3BSS3</accession>
<keyword evidence="1" id="KW-0472">Membrane</keyword>
<evidence type="ECO:0000256" key="1">
    <source>
        <dbReference type="SAM" id="Phobius"/>
    </source>
</evidence>
<name>A0ABV3BSS3_9ACTN</name>
<proteinExistence type="predicted"/>